<evidence type="ECO:0000313" key="2">
    <source>
        <dbReference type="Proteomes" id="UP001164539"/>
    </source>
</evidence>
<gene>
    <name evidence="1" type="ORF">OWV82_003176</name>
</gene>
<dbReference type="Proteomes" id="UP001164539">
    <property type="component" value="Chromosome 2"/>
</dbReference>
<evidence type="ECO:0000313" key="1">
    <source>
        <dbReference type="EMBL" id="KAJ4724162.1"/>
    </source>
</evidence>
<accession>A0ACC1YK77</accession>
<reference evidence="1 2" key="1">
    <citation type="journal article" date="2023" name="Science">
        <title>Complex scaffold remodeling in plant triterpene biosynthesis.</title>
        <authorList>
            <person name="De La Pena R."/>
            <person name="Hodgson H."/>
            <person name="Liu J.C."/>
            <person name="Stephenson M.J."/>
            <person name="Martin A.C."/>
            <person name="Owen C."/>
            <person name="Harkess A."/>
            <person name="Leebens-Mack J."/>
            <person name="Jimenez L.E."/>
            <person name="Osbourn A."/>
            <person name="Sattely E.S."/>
        </authorList>
    </citation>
    <scope>NUCLEOTIDE SEQUENCE [LARGE SCALE GENOMIC DNA]</scope>
    <source>
        <strain evidence="2">cv. JPN11</strain>
        <tissue evidence="1">Leaf</tissue>
    </source>
</reference>
<dbReference type="EMBL" id="CM051395">
    <property type="protein sequence ID" value="KAJ4724162.1"/>
    <property type="molecule type" value="Genomic_DNA"/>
</dbReference>
<protein>
    <submittedName>
        <fullName evidence="1">B3 domain-containing protein</fullName>
    </submittedName>
</protein>
<name>A0ACC1YK77_MELAZ</name>
<proteinExistence type="predicted"/>
<sequence length="347" mass="39557">MAENNTYEEARKKRLHENVQKLQELGIKKISKTLTQITISDKKPQQRLPKPKSKNAINILEPRRSSRARNLVVSYRDDVEVDLSPSRKRSRSSSSSWASYLARPIEEVKTASYEERVQAMKAAEQLQSSLQSGFPSFVKSMVRSHVYSCFWLGLPRQFCKDYLPKTVTDMVLEDEDGEEFEAVFIGEKTGLSGGWRAFALEHKLDDGDALVFELVKPKRFKIHIIRASSLSSQKHNSNVIGEEEFTSTAKKTRKRGKKLDLLANHAHEDEEMSSPQELQPDNRKGSEQIKDADQAETNGSACRKLRKRDKLADNGKSEKVVLVEEKDKSASLRPRKKPAPKLFRKKT</sequence>
<comment type="caution">
    <text evidence="1">The sequence shown here is derived from an EMBL/GenBank/DDBJ whole genome shotgun (WGS) entry which is preliminary data.</text>
</comment>
<organism evidence="1 2">
    <name type="scientific">Melia azedarach</name>
    <name type="common">Chinaberry tree</name>
    <dbReference type="NCBI Taxonomy" id="155640"/>
    <lineage>
        <taxon>Eukaryota</taxon>
        <taxon>Viridiplantae</taxon>
        <taxon>Streptophyta</taxon>
        <taxon>Embryophyta</taxon>
        <taxon>Tracheophyta</taxon>
        <taxon>Spermatophyta</taxon>
        <taxon>Magnoliopsida</taxon>
        <taxon>eudicotyledons</taxon>
        <taxon>Gunneridae</taxon>
        <taxon>Pentapetalae</taxon>
        <taxon>rosids</taxon>
        <taxon>malvids</taxon>
        <taxon>Sapindales</taxon>
        <taxon>Meliaceae</taxon>
        <taxon>Melia</taxon>
    </lineage>
</organism>
<keyword evidence="2" id="KW-1185">Reference proteome</keyword>